<organism evidence="2 3">
    <name type="scientific">Actinacidiphila acididurans</name>
    <dbReference type="NCBI Taxonomy" id="2784346"/>
    <lineage>
        <taxon>Bacteria</taxon>
        <taxon>Bacillati</taxon>
        <taxon>Actinomycetota</taxon>
        <taxon>Actinomycetes</taxon>
        <taxon>Kitasatosporales</taxon>
        <taxon>Streptomycetaceae</taxon>
        <taxon>Actinacidiphila</taxon>
    </lineage>
</organism>
<accession>A0ABS2TMN9</accession>
<evidence type="ECO:0000313" key="3">
    <source>
        <dbReference type="Proteomes" id="UP000749040"/>
    </source>
</evidence>
<keyword evidence="3" id="KW-1185">Reference proteome</keyword>
<protein>
    <submittedName>
        <fullName evidence="2">Uncharacterized protein</fullName>
    </submittedName>
</protein>
<dbReference type="EMBL" id="JADKYB010000003">
    <property type="protein sequence ID" value="MBM9504327.1"/>
    <property type="molecule type" value="Genomic_DNA"/>
</dbReference>
<evidence type="ECO:0000256" key="1">
    <source>
        <dbReference type="SAM" id="MobiDB-lite"/>
    </source>
</evidence>
<proteinExistence type="predicted"/>
<feature type="region of interest" description="Disordered" evidence="1">
    <location>
        <begin position="293"/>
        <end position="317"/>
    </location>
</feature>
<gene>
    <name evidence="2" type="ORF">ITX44_07220</name>
</gene>
<dbReference type="RefSeq" id="WP_205356180.1">
    <property type="nucleotide sequence ID" value="NZ_JADKYB010000003.1"/>
</dbReference>
<comment type="caution">
    <text evidence="2">The sequence shown here is derived from an EMBL/GenBank/DDBJ whole genome shotgun (WGS) entry which is preliminary data.</text>
</comment>
<name>A0ABS2TMN9_9ACTN</name>
<dbReference type="Proteomes" id="UP000749040">
    <property type="component" value="Unassembled WGS sequence"/>
</dbReference>
<reference evidence="2 3" key="1">
    <citation type="submission" date="2021-01" db="EMBL/GenBank/DDBJ databases">
        <title>Streptomyces acididurans sp. nov., isolated from a peat swamp forest soil.</title>
        <authorList>
            <person name="Chantavorakit T."/>
            <person name="Duangmal K."/>
        </authorList>
    </citation>
    <scope>NUCLEOTIDE SEQUENCE [LARGE SCALE GENOMIC DNA]</scope>
    <source>
        <strain evidence="2 3">KK5PA1</strain>
    </source>
</reference>
<evidence type="ECO:0000313" key="2">
    <source>
        <dbReference type="EMBL" id="MBM9504327.1"/>
    </source>
</evidence>
<sequence>MEGTLALAADSGPFAAHWCRHLVRRPYRRGLTGGPRRASRPALAGYDAAMNLLLDGWTQLTGRPVRPGTGAVAIRLSRLIFAFDDAYEHLLDQGHRPDPGDVLAHEAVRAHLWNLRDFLRPHPERRPIRAFLADQLDRSYDRYTALQHPRYDIGDALESAALDSGGFGACLAQVIGLFNGLPPDARTVRQFTAVGILAKTTDDVLDLFEDHAAGRPNLALALLRRHPTEHARLLAAGRPAIWLTPSRWRRLCPESHHELTRITTTHLSALTAPRLALAARLILWPVSHGAVPTNASTPSDGPPGAPARSQATRGSDG</sequence>